<keyword evidence="1" id="KW-0472">Membrane</keyword>
<organism evidence="2 3">
    <name type="scientific">Sulfoacidibacillus thermotolerans</name>
    <name type="common">Acidibacillus sulfuroxidans</name>
    <dbReference type="NCBI Taxonomy" id="1765684"/>
    <lineage>
        <taxon>Bacteria</taxon>
        <taxon>Bacillati</taxon>
        <taxon>Bacillota</taxon>
        <taxon>Bacilli</taxon>
        <taxon>Bacillales</taxon>
        <taxon>Alicyclobacillaceae</taxon>
        <taxon>Sulfoacidibacillus</taxon>
    </lineage>
</organism>
<protein>
    <recommendedName>
        <fullName evidence="4">Multipass membrane protein</fullName>
    </recommendedName>
</protein>
<sequence>MDEKQARSLTLLRKSIVFVLYVLAAQFIFGMIVNLYVQFPGSTPGGNAMTWVMQHSPVTMAHIFIGTLIVFLSMIVMFLTISSQGKSAILLSVLGFFFILFSWGSGMAFLTNGQQNITSFLMALGFILAIVVYGMQLRLIRHSMKERN</sequence>
<evidence type="ECO:0000313" key="3">
    <source>
        <dbReference type="Proteomes" id="UP000245380"/>
    </source>
</evidence>
<feature type="transmembrane region" description="Helical" evidence="1">
    <location>
        <begin position="16"/>
        <end position="39"/>
    </location>
</feature>
<feature type="transmembrane region" description="Helical" evidence="1">
    <location>
        <begin position="117"/>
        <end position="135"/>
    </location>
</feature>
<evidence type="ECO:0000313" key="2">
    <source>
        <dbReference type="EMBL" id="PWI57480.1"/>
    </source>
</evidence>
<accession>A0A2U3D874</accession>
<keyword evidence="3" id="KW-1185">Reference proteome</keyword>
<name>A0A2U3D874_SULT2</name>
<keyword evidence="1" id="KW-1133">Transmembrane helix</keyword>
<keyword evidence="1" id="KW-0812">Transmembrane</keyword>
<evidence type="ECO:0000256" key="1">
    <source>
        <dbReference type="SAM" id="Phobius"/>
    </source>
</evidence>
<dbReference type="RefSeq" id="WP_109430740.1">
    <property type="nucleotide sequence ID" value="NZ_MPDK01000012.1"/>
</dbReference>
<proteinExistence type="predicted"/>
<dbReference type="AlphaFoldDB" id="A0A2U3D874"/>
<dbReference type="OrthoDB" id="9972595at2"/>
<gene>
    <name evidence="2" type="ORF">BM613_08380</name>
</gene>
<reference evidence="2 3" key="1">
    <citation type="submission" date="2016-11" db="EMBL/GenBank/DDBJ databases">
        <title>Comparative genomics of Acidibacillus ferroxidans species.</title>
        <authorList>
            <person name="Oliveira G."/>
            <person name="Nunes G."/>
            <person name="Oliveira R."/>
            <person name="Araujo F."/>
            <person name="Salim A."/>
            <person name="Scholte L."/>
            <person name="Morais D."/>
            <person name="Nancucheo I."/>
            <person name="Johnson D.B."/>
            <person name="Grail B."/>
            <person name="Bittencourt J."/>
            <person name="Valadares R."/>
        </authorList>
    </citation>
    <scope>NUCLEOTIDE SEQUENCE [LARGE SCALE GENOMIC DNA]</scope>
    <source>
        <strain evidence="2 3">Y002</strain>
    </source>
</reference>
<feature type="transmembrane region" description="Helical" evidence="1">
    <location>
        <begin position="59"/>
        <end position="81"/>
    </location>
</feature>
<evidence type="ECO:0008006" key="4">
    <source>
        <dbReference type="Google" id="ProtNLM"/>
    </source>
</evidence>
<comment type="caution">
    <text evidence="2">The sequence shown here is derived from an EMBL/GenBank/DDBJ whole genome shotgun (WGS) entry which is preliminary data.</text>
</comment>
<dbReference type="EMBL" id="MPDK01000012">
    <property type="protein sequence ID" value="PWI57480.1"/>
    <property type="molecule type" value="Genomic_DNA"/>
</dbReference>
<dbReference type="Proteomes" id="UP000245380">
    <property type="component" value="Unassembled WGS sequence"/>
</dbReference>
<feature type="transmembrane region" description="Helical" evidence="1">
    <location>
        <begin position="88"/>
        <end position="111"/>
    </location>
</feature>